<dbReference type="PANTHER" id="PTHR43369:SF2">
    <property type="entry name" value="PHOSPHORIBOSYLGLYCINAMIDE FORMYLTRANSFERASE"/>
    <property type="match status" value="1"/>
</dbReference>
<organism evidence="6 7">
    <name type="scientific">Pseudoxanthomonas taiwanensis J19</name>
    <dbReference type="NCBI Taxonomy" id="935569"/>
    <lineage>
        <taxon>Bacteria</taxon>
        <taxon>Pseudomonadati</taxon>
        <taxon>Pseudomonadota</taxon>
        <taxon>Gammaproteobacteria</taxon>
        <taxon>Lysobacterales</taxon>
        <taxon>Lysobacteraceae</taxon>
        <taxon>Pseudoxanthomonas</taxon>
    </lineage>
</organism>
<comment type="caution">
    <text evidence="6">The sequence shown here is derived from an EMBL/GenBank/DDBJ whole genome shotgun (WGS) entry which is preliminary data.</text>
</comment>
<dbReference type="PANTHER" id="PTHR43369">
    <property type="entry name" value="PHOSPHORIBOSYLGLYCINAMIDE FORMYLTRANSFERASE"/>
    <property type="match status" value="1"/>
</dbReference>
<name>A0A562DLM2_9GAMM</name>
<dbReference type="Gene3D" id="3.40.50.170">
    <property type="entry name" value="Formyl transferase, N-terminal domain"/>
    <property type="match status" value="1"/>
</dbReference>
<reference evidence="6 7" key="1">
    <citation type="submission" date="2019-07" db="EMBL/GenBank/DDBJ databases">
        <title>Genome sequencing of lignin-degrading bacterial isolates.</title>
        <authorList>
            <person name="Gladden J."/>
        </authorList>
    </citation>
    <scope>NUCLEOTIDE SEQUENCE [LARGE SCALE GENOMIC DNA]</scope>
    <source>
        <strain evidence="6 7">J19</strain>
    </source>
</reference>
<evidence type="ECO:0000259" key="5">
    <source>
        <dbReference type="Pfam" id="PF00551"/>
    </source>
</evidence>
<dbReference type="NCBIfam" id="TIGR00639">
    <property type="entry name" value="PurN"/>
    <property type="match status" value="1"/>
</dbReference>
<dbReference type="AlphaFoldDB" id="A0A562DLM2"/>
<feature type="domain" description="Formyl transferase N-terminal" evidence="5">
    <location>
        <begin position="2"/>
        <end position="162"/>
    </location>
</feature>
<protein>
    <recommendedName>
        <fullName evidence="4">Phosphoribosylglycinamide formyltransferase</fullName>
        <ecNumber evidence="4">2.1.2.2</ecNumber>
    </recommendedName>
</protein>
<gene>
    <name evidence="6" type="ORF">L613_002500000110</name>
</gene>
<dbReference type="GO" id="GO:0005829">
    <property type="term" value="C:cytosol"/>
    <property type="evidence" value="ECO:0007669"/>
    <property type="project" value="TreeGrafter"/>
</dbReference>
<dbReference type="EC" id="2.1.2.2" evidence="4"/>
<dbReference type="GO" id="GO:0006189">
    <property type="term" value="P:'de novo' IMP biosynthetic process"/>
    <property type="evidence" value="ECO:0007669"/>
    <property type="project" value="InterPro"/>
</dbReference>
<dbReference type="InterPro" id="IPR036477">
    <property type="entry name" value="Formyl_transf_N_sf"/>
</dbReference>
<dbReference type="CDD" id="cd08645">
    <property type="entry name" value="FMT_core_GART"/>
    <property type="match status" value="1"/>
</dbReference>
<sequence length="203" mass="22041">MLDAIDEGRLDAEVVGVFSDRPEAPALAKVAPELRWSRKARAYPDRAAFDADLAEAVAACRPDWIFCAGYMRILGDAFVRRFEGRLLNVHPSLLPLYKGLHTHARALEAGDAEHGASVHFVVPELDAGAVVAQVRILVMPGDTPDTLAARLLPHEHRLVTAVLGLAVAGRLAERDARVWVDGQCLFKPLQLDSAGTLKPESRA</sequence>
<dbReference type="GO" id="GO:0004644">
    <property type="term" value="F:phosphoribosylglycinamide formyltransferase activity"/>
    <property type="evidence" value="ECO:0007669"/>
    <property type="project" value="UniProtKB-UniRule"/>
</dbReference>
<keyword evidence="7" id="KW-1185">Reference proteome</keyword>
<accession>A0A562DLM2</accession>
<evidence type="ECO:0000256" key="3">
    <source>
        <dbReference type="ARBA" id="ARBA00022755"/>
    </source>
</evidence>
<proteinExistence type="predicted"/>
<evidence type="ECO:0000256" key="1">
    <source>
        <dbReference type="ARBA" id="ARBA00005054"/>
    </source>
</evidence>
<evidence type="ECO:0000256" key="4">
    <source>
        <dbReference type="NCBIfam" id="TIGR00639"/>
    </source>
</evidence>
<dbReference type="EMBL" id="VLJS01000053">
    <property type="protein sequence ID" value="TWH10456.1"/>
    <property type="molecule type" value="Genomic_DNA"/>
</dbReference>
<dbReference type="Pfam" id="PF00551">
    <property type="entry name" value="Formyl_trans_N"/>
    <property type="match status" value="1"/>
</dbReference>
<comment type="pathway">
    <text evidence="1">Purine metabolism; IMP biosynthesis via de novo pathway; N(2)-formyl-N(1)-(5-phospho-D-ribosyl)glycinamide from N(1)-(5-phospho-D-ribosyl)glycinamide (10-formyl THF route): step 1/1.</text>
</comment>
<keyword evidence="2 6" id="KW-0808">Transferase</keyword>
<keyword evidence="3" id="KW-0658">Purine biosynthesis</keyword>
<dbReference type="InterPro" id="IPR004607">
    <property type="entry name" value="GART"/>
</dbReference>
<dbReference type="Proteomes" id="UP000321583">
    <property type="component" value="Unassembled WGS sequence"/>
</dbReference>
<dbReference type="SUPFAM" id="SSF53328">
    <property type="entry name" value="Formyltransferase"/>
    <property type="match status" value="1"/>
</dbReference>
<evidence type="ECO:0000313" key="7">
    <source>
        <dbReference type="Proteomes" id="UP000321583"/>
    </source>
</evidence>
<evidence type="ECO:0000313" key="6">
    <source>
        <dbReference type="EMBL" id="TWH10456.1"/>
    </source>
</evidence>
<dbReference type="InterPro" id="IPR002376">
    <property type="entry name" value="Formyl_transf_N"/>
</dbReference>
<evidence type="ECO:0000256" key="2">
    <source>
        <dbReference type="ARBA" id="ARBA00022679"/>
    </source>
</evidence>